<dbReference type="PANTHER" id="PTHR12630">
    <property type="entry name" value="N-LINKED OLIGOSACCHARIDE PROCESSING"/>
    <property type="match status" value="1"/>
</dbReference>
<feature type="domain" description="EF-hand" evidence="9">
    <location>
        <begin position="613"/>
        <end position="648"/>
    </location>
</feature>
<dbReference type="SUPFAM" id="SSF46934">
    <property type="entry name" value="UBA-like"/>
    <property type="match status" value="1"/>
</dbReference>
<dbReference type="PROSITE" id="PS40000">
    <property type="entry name" value="DM_1"/>
    <property type="match status" value="1"/>
</dbReference>
<dbReference type="GO" id="GO:0005634">
    <property type="term" value="C:nucleus"/>
    <property type="evidence" value="ECO:0007669"/>
    <property type="project" value="UniProtKB-SubCell"/>
</dbReference>
<dbReference type="InterPro" id="IPR036407">
    <property type="entry name" value="DM_DNA-bd_sf"/>
</dbReference>
<evidence type="ECO:0000256" key="6">
    <source>
        <dbReference type="ARBA" id="ARBA00023242"/>
    </source>
</evidence>
<dbReference type="Pfam" id="PF20624">
    <property type="entry name" value="DMRT5_DMB"/>
    <property type="match status" value="1"/>
</dbReference>
<evidence type="ECO:0000313" key="12">
    <source>
        <dbReference type="Proteomes" id="UP001356427"/>
    </source>
</evidence>
<feature type="region of interest" description="Disordered" evidence="8">
    <location>
        <begin position="173"/>
        <end position="262"/>
    </location>
</feature>
<dbReference type="AlphaFoldDB" id="A0AAN8M8H5"/>
<sequence length="788" mass="87013">MEGSIRPLGLAGHSSSPLSVGGLHVPASLLRPPPLFLRAAACKPSMERGYPRTPKCARCRNHGVVSALKGHKRFCRWRDCVCAKCTLIAERQRVMAAQVALRRQQAQEESEVRELQFMYTGSGAGETGLTMASGVQRSANTVPRISSFDVFGTEDQKDDDKLTKYNLNNGFMGQPLYAPHPAPLSSPLGKNDTSPGQEKNRAVFDKESGSQSAAFDQLSDHTESPRSLSSSDLESGSESERPKDYPSLEITAPGCASKDRDPTEVMTKIFPHHKRSTLESVVKTCKGDIVKAIELVLSSKENKCNSDSVGLSQSVHSNEPRPNFGLPGVALGALGTKSAFSPLQTTPTSACESMYGLNPRFGINPLRLAYSTAGGGIPNFMSPYVTSGLMPVFPFRPPLDYSFPGMMRDLSYLQSKDSLYSRKIRGISLSYKRFYRERKSFLCIDGSKMIPFDQVNDDYCDCADGSDEPGTAACPNGRFYCTNLGYRPHYIPSSRVNDGICDCCDATDEYRSQKPCQNTCRNLGQRERAAVEGQMRALGEGLRLKQQLVEEAVLTWREKQAQLRDLQRVSDDLQTQLGDLRKEEARRKEEADALREREIGARETADDSPRSHYRTESPISIFNELDSNRDGSITVDEVQAKLSPVQGEERALSEDEAVALLGGAHQVDLSTFEETLWTSLRMGDSVTIKGRHGVPGSLADEDPNIKAAVSAAEKAAADLKKVEDSYEMVYMEIRDLREKLSIDYGSEREFLSLHNQCFQLKVHEYIYELCPFNQVTQKGSSGEEVSLG</sequence>
<dbReference type="GO" id="GO:0005509">
    <property type="term" value="F:calcium ion binding"/>
    <property type="evidence" value="ECO:0007669"/>
    <property type="project" value="InterPro"/>
</dbReference>
<dbReference type="GO" id="GO:0006355">
    <property type="term" value="P:regulation of DNA-templated transcription"/>
    <property type="evidence" value="ECO:0007669"/>
    <property type="project" value="InterPro"/>
</dbReference>
<dbReference type="InterPro" id="IPR009060">
    <property type="entry name" value="UBA-like_sf"/>
</dbReference>
<dbReference type="EMBL" id="JAGTTL010000004">
    <property type="protein sequence ID" value="KAK6323033.1"/>
    <property type="molecule type" value="Genomic_DNA"/>
</dbReference>
<evidence type="ECO:0000259" key="10">
    <source>
        <dbReference type="PROSITE" id="PS50809"/>
    </source>
</evidence>
<dbReference type="FunFam" id="4.10.1040.10:FF:000001">
    <property type="entry name" value="doublesex- and mab-3-related transcription factor 1"/>
    <property type="match status" value="1"/>
</dbReference>
<dbReference type="InterPro" id="IPR005173">
    <property type="entry name" value="DMA"/>
</dbReference>
<evidence type="ECO:0000256" key="3">
    <source>
        <dbReference type="ARBA" id="ARBA00022833"/>
    </source>
</evidence>
<reference evidence="11 12" key="1">
    <citation type="submission" date="2021-04" db="EMBL/GenBank/DDBJ databases">
        <authorList>
            <person name="De Guttry C."/>
            <person name="Zahm M."/>
            <person name="Klopp C."/>
            <person name="Cabau C."/>
            <person name="Louis A."/>
            <person name="Berthelot C."/>
            <person name="Parey E."/>
            <person name="Roest Crollius H."/>
            <person name="Montfort J."/>
            <person name="Robinson-Rechavi M."/>
            <person name="Bucao C."/>
            <person name="Bouchez O."/>
            <person name="Gislard M."/>
            <person name="Lluch J."/>
            <person name="Milhes M."/>
            <person name="Lampietro C."/>
            <person name="Lopez Roques C."/>
            <person name="Donnadieu C."/>
            <person name="Braasch I."/>
            <person name="Desvignes T."/>
            <person name="Postlethwait J."/>
            <person name="Bobe J."/>
            <person name="Wedekind C."/>
            <person name="Guiguen Y."/>
        </authorList>
    </citation>
    <scope>NUCLEOTIDE SEQUENCE [LARGE SCALE GENOMIC DNA]</scope>
    <source>
        <strain evidence="11">Cs_M1</strain>
        <tissue evidence="11">Blood</tissue>
    </source>
</reference>
<keyword evidence="12" id="KW-1185">Reference proteome</keyword>
<dbReference type="CDD" id="cd14417">
    <property type="entry name" value="CUE_DMA_DMRTA1"/>
    <property type="match status" value="1"/>
</dbReference>
<dbReference type="GO" id="GO:0043565">
    <property type="term" value="F:sequence-specific DNA binding"/>
    <property type="evidence" value="ECO:0007669"/>
    <property type="project" value="InterPro"/>
</dbReference>
<feature type="region of interest" description="Disordered" evidence="8">
    <location>
        <begin position="581"/>
        <end position="615"/>
    </location>
</feature>
<dbReference type="Pfam" id="PF12999">
    <property type="entry name" value="PRKCSH-like"/>
    <property type="match status" value="1"/>
</dbReference>
<evidence type="ECO:0000256" key="1">
    <source>
        <dbReference type="ARBA" id="ARBA00006834"/>
    </source>
</evidence>
<comment type="similarity">
    <text evidence="1">Belongs to the DMRT family.</text>
</comment>
<feature type="compositionally biased region" description="Low complexity" evidence="8">
    <location>
        <begin position="225"/>
        <end position="236"/>
    </location>
</feature>
<protein>
    <submittedName>
        <fullName evidence="11">Uncharacterized protein</fullName>
    </submittedName>
</protein>
<dbReference type="SUPFAM" id="SSF82927">
    <property type="entry name" value="Cysteine-rich DNA binding domain, (DM domain)"/>
    <property type="match status" value="1"/>
</dbReference>
<dbReference type="GO" id="GO:0001889">
    <property type="term" value="P:liver development"/>
    <property type="evidence" value="ECO:0007669"/>
    <property type="project" value="TreeGrafter"/>
</dbReference>
<gene>
    <name evidence="11" type="ORF">J4Q44_G00053720</name>
</gene>
<dbReference type="Proteomes" id="UP001356427">
    <property type="component" value="Unassembled WGS sequence"/>
</dbReference>
<dbReference type="InterPro" id="IPR001275">
    <property type="entry name" value="DM_DNA-bd"/>
</dbReference>
<feature type="DNA-binding region" description="DM" evidence="7">
    <location>
        <begin position="56"/>
        <end position="103"/>
    </location>
</feature>
<dbReference type="PROSITE" id="PS50222">
    <property type="entry name" value="EF_HAND_2"/>
    <property type="match status" value="1"/>
</dbReference>
<dbReference type="PANTHER" id="PTHR12630:SF22">
    <property type="entry name" value="GLUCOSIDASE 2 SUBUNIT BETA"/>
    <property type="match status" value="1"/>
</dbReference>
<organism evidence="11 12">
    <name type="scientific">Coregonus suidteri</name>
    <dbReference type="NCBI Taxonomy" id="861788"/>
    <lineage>
        <taxon>Eukaryota</taxon>
        <taxon>Metazoa</taxon>
        <taxon>Chordata</taxon>
        <taxon>Craniata</taxon>
        <taxon>Vertebrata</taxon>
        <taxon>Euteleostomi</taxon>
        <taxon>Actinopterygii</taxon>
        <taxon>Neopterygii</taxon>
        <taxon>Teleostei</taxon>
        <taxon>Protacanthopterygii</taxon>
        <taxon>Salmoniformes</taxon>
        <taxon>Salmonidae</taxon>
        <taxon>Coregoninae</taxon>
        <taxon>Coregonus</taxon>
    </lineage>
</organism>
<dbReference type="GO" id="GO:0017177">
    <property type="term" value="C:glucosidase II complex"/>
    <property type="evidence" value="ECO:0007669"/>
    <property type="project" value="TreeGrafter"/>
</dbReference>
<name>A0AAN8M8H5_9TELE</name>
<dbReference type="InterPro" id="IPR036055">
    <property type="entry name" value="LDL_receptor-like_sf"/>
</dbReference>
<dbReference type="GO" id="GO:0006491">
    <property type="term" value="P:N-glycan processing"/>
    <property type="evidence" value="ECO:0007669"/>
    <property type="project" value="TreeGrafter"/>
</dbReference>
<dbReference type="InterPro" id="IPR002048">
    <property type="entry name" value="EF_hand_dom"/>
</dbReference>
<comment type="subcellular location">
    <subcellularLocation>
        <location evidence="7">Nucleus</location>
    </subcellularLocation>
</comment>
<feature type="compositionally biased region" description="Basic and acidic residues" evidence="8">
    <location>
        <begin position="198"/>
        <end position="208"/>
    </location>
</feature>
<dbReference type="InterPro" id="IPR039794">
    <property type="entry name" value="Gtb1-like"/>
</dbReference>
<keyword evidence="4 7" id="KW-0238">DNA-binding</keyword>
<dbReference type="Gene3D" id="4.10.400.10">
    <property type="entry name" value="Low-density Lipoprotein Receptor"/>
    <property type="match status" value="1"/>
</dbReference>
<comment type="caution">
    <text evidence="11">The sequence shown here is derived from an EMBL/GenBank/DDBJ whole genome shotgun (WGS) entry which is preliminary data.</text>
</comment>
<evidence type="ECO:0000256" key="2">
    <source>
        <dbReference type="ARBA" id="ARBA00022723"/>
    </source>
</evidence>
<dbReference type="Gene3D" id="4.10.1040.10">
    <property type="entry name" value="DM DNA-binding domain"/>
    <property type="match status" value="1"/>
</dbReference>
<evidence type="ECO:0000256" key="7">
    <source>
        <dbReference type="PROSITE-ProRule" id="PRU00070"/>
    </source>
</evidence>
<evidence type="ECO:0000313" key="11">
    <source>
        <dbReference type="EMBL" id="KAK6323033.1"/>
    </source>
</evidence>
<feature type="domain" description="DM" evidence="10">
    <location>
        <begin position="56"/>
        <end position="103"/>
    </location>
</feature>
<accession>A0AAN8M8H5</accession>
<evidence type="ECO:0000259" key="9">
    <source>
        <dbReference type="PROSITE" id="PS50222"/>
    </source>
</evidence>
<evidence type="ECO:0000256" key="4">
    <source>
        <dbReference type="ARBA" id="ARBA00023125"/>
    </source>
</evidence>
<dbReference type="Pfam" id="PF00751">
    <property type="entry name" value="DM"/>
    <property type="match status" value="1"/>
</dbReference>
<dbReference type="Pfam" id="PF03474">
    <property type="entry name" value="DMA"/>
    <property type="match status" value="1"/>
</dbReference>
<proteinExistence type="inferred from homology"/>
<keyword evidence="5" id="KW-1015">Disulfide bond</keyword>
<keyword evidence="3 7" id="KW-0862">Zinc</keyword>
<dbReference type="InterPro" id="IPR046472">
    <property type="entry name" value="DMRT5_1_DMB_dom"/>
</dbReference>
<evidence type="ECO:0000256" key="5">
    <source>
        <dbReference type="ARBA" id="ARBA00023157"/>
    </source>
</evidence>
<dbReference type="InterPro" id="IPR018247">
    <property type="entry name" value="EF_Hand_1_Ca_BS"/>
</dbReference>
<keyword evidence="6 7" id="KW-0539">Nucleus</keyword>
<dbReference type="PROSITE" id="PS00018">
    <property type="entry name" value="EF_HAND_1"/>
    <property type="match status" value="1"/>
</dbReference>
<dbReference type="InterPro" id="IPR028146">
    <property type="entry name" value="PRKCSH_N"/>
</dbReference>
<dbReference type="SMART" id="SM00301">
    <property type="entry name" value="DM"/>
    <property type="match status" value="1"/>
</dbReference>
<keyword evidence="2 7" id="KW-0479">Metal-binding</keyword>
<evidence type="ECO:0000256" key="8">
    <source>
        <dbReference type="SAM" id="MobiDB-lite"/>
    </source>
</evidence>
<dbReference type="PROSITE" id="PS50809">
    <property type="entry name" value="DM_2"/>
    <property type="match status" value="1"/>
</dbReference>